<evidence type="ECO:0000313" key="2">
    <source>
        <dbReference type="EMBL" id="UJF32814.1"/>
    </source>
</evidence>
<evidence type="ECO:0000313" key="3">
    <source>
        <dbReference type="Proteomes" id="UP001649230"/>
    </source>
</evidence>
<dbReference type="InterPro" id="IPR003607">
    <property type="entry name" value="HD/PDEase_dom"/>
</dbReference>
<feature type="domain" description="HD-GYP" evidence="1">
    <location>
        <begin position="114"/>
        <end position="231"/>
    </location>
</feature>
<keyword evidence="3" id="KW-1185">Reference proteome</keyword>
<dbReference type="InterPro" id="IPR037522">
    <property type="entry name" value="HD_GYP_dom"/>
</dbReference>
<proteinExistence type="predicted"/>
<accession>A0ABY3SHV7</accession>
<dbReference type="PANTHER" id="PTHR43155:SF2">
    <property type="entry name" value="CYCLIC DI-GMP PHOSPHODIESTERASE PA4108"/>
    <property type="match status" value="1"/>
</dbReference>
<dbReference type="CDD" id="cd00077">
    <property type="entry name" value="HDc"/>
    <property type="match status" value="1"/>
</dbReference>
<dbReference type="Gene3D" id="1.10.3210.10">
    <property type="entry name" value="Hypothetical protein af1432"/>
    <property type="match status" value="1"/>
</dbReference>
<dbReference type="PROSITE" id="PS51832">
    <property type="entry name" value="HD_GYP"/>
    <property type="match status" value="1"/>
</dbReference>
<protein>
    <recommendedName>
        <fullName evidence="1">HD-GYP domain-containing protein</fullName>
    </recommendedName>
</protein>
<dbReference type="Pfam" id="PF01966">
    <property type="entry name" value="HD"/>
    <property type="match status" value="1"/>
</dbReference>
<dbReference type="EMBL" id="CP090978">
    <property type="protein sequence ID" value="UJF32814.1"/>
    <property type="molecule type" value="Genomic_DNA"/>
</dbReference>
<dbReference type="SUPFAM" id="SSF109604">
    <property type="entry name" value="HD-domain/PDEase-like"/>
    <property type="match status" value="1"/>
</dbReference>
<name>A0ABY3SHV7_9BACL</name>
<dbReference type="RefSeq" id="WP_235119157.1">
    <property type="nucleotide sequence ID" value="NZ_CP090978.1"/>
</dbReference>
<dbReference type="Proteomes" id="UP001649230">
    <property type="component" value="Chromosome"/>
</dbReference>
<organism evidence="2 3">
    <name type="scientific">Paenibacillus hexagrammi</name>
    <dbReference type="NCBI Taxonomy" id="2908839"/>
    <lineage>
        <taxon>Bacteria</taxon>
        <taxon>Bacillati</taxon>
        <taxon>Bacillota</taxon>
        <taxon>Bacilli</taxon>
        <taxon>Bacillales</taxon>
        <taxon>Paenibacillaceae</taxon>
        <taxon>Paenibacillus</taxon>
    </lineage>
</organism>
<dbReference type="PANTHER" id="PTHR43155">
    <property type="entry name" value="CYCLIC DI-GMP PHOSPHODIESTERASE PA4108-RELATED"/>
    <property type="match status" value="1"/>
</dbReference>
<sequence>MRIIPTIMCQPGMRLGKAIFTEEGQVLVGYRVELTSSMLRKLSQIGIDYLYIEDSRTDDIVIEDPIHEETRANLRNSLGKIFKKFSPTSGFSSIRSTTPMSKLFLNGMSKVIDELQYRKHDPVMLTTLNMVPPTNMEQHFCQNAINVCIYATKLAMAQGIYERDGLMAIGLGALLHDVGSIHIPVQLLQKNARLTPNEYLEIQKHVTYGFQMLKDEAGIPFACSTMCSPAS</sequence>
<reference evidence="2 3" key="1">
    <citation type="journal article" date="2024" name="Int. J. Syst. Evol. Microbiol.">
        <title>Paenibacillus hexagrammi sp. nov., a novel bacterium isolated from the gut content of Hexagrammos agrammus.</title>
        <authorList>
            <person name="Jung H.K."/>
            <person name="Kim D.G."/>
            <person name="Zin H."/>
            <person name="Park J."/>
            <person name="Jung H."/>
            <person name="Kim Y.O."/>
            <person name="Kong H.J."/>
            <person name="Kim J.W."/>
            <person name="Kim Y.S."/>
        </authorList>
    </citation>
    <scope>NUCLEOTIDE SEQUENCE [LARGE SCALE GENOMIC DNA]</scope>
    <source>
        <strain evidence="2 3">YPD9-1</strain>
    </source>
</reference>
<evidence type="ECO:0000259" key="1">
    <source>
        <dbReference type="PROSITE" id="PS51832"/>
    </source>
</evidence>
<gene>
    <name evidence="2" type="ORF">L0M14_25070</name>
</gene>
<dbReference type="InterPro" id="IPR006674">
    <property type="entry name" value="HD_domain"/>
</dbReference>